<organism evidence="1 2">
    <name type="scientific">Eptatretus burgeri</name>
    <name type="common">Inshore hagfish</name>
    <dbReference type="NCBI Taxonomy" id="7764"/>
    <lineage>
        <taxon>Eukaryota</taxon>
        <taxon>Metazoa</taxon>
        <taxon>Chordata</taxon>
        <taxon>Craniata</taxon>
        <taxon>Vertebrata</taxon>
        <taxon>Cyclostomata</taxon>
        <taxon>Myxini</taxon>
        <taxon>Myxiniformes</taxon>
        <taxon>Myxinidae</taxon>
        <taxon>Eptatretinae</taxon>
        <taxon>Eptatretus</taxon>
    </lineage>
</organism>
<dbReference type="Ensembl" id="ENSEBUT00000019180.1">
    <property type="protein sequence ID" value="ENSEBUP00000018604.1"/>
    <property type="gene ID" value="ENSEBUG00000011610.1"/>
</dbReference>
<reference evidence="1" key="2">
    <citation type="submission" date="2025-09" db="UniProtKB">
        <authorList>
            <consortium name="Ensembl"/>
        </authorList>
    </citation>
    <scope>IDENTIFICATION</scope>
</reference>
<accession>A0A8C4QPM5</accession>
<dbReference type="GeneTree" id="ENSGT00990000203922"/>
<proteinExistence type="predicted"/>
<reference evidence="1" key="1">
    <citation type="submission" date="2025-08" db="UniProtKB">
        <authorList>
            <consortium name="Ensembl"/>
        </authorList>
    </citation>
    <scope>IDENTIFICATION</scope>
</reference>
<dbReference type="Proteomes" id="UP000694388">
    <property type="component" value="Unplaced"/>
</dbReference>
<evidence type="ECO:0000313" key="2">
    <source>
        <dbReference type="Proteomes" id="UP000694388"/>
    </source>
</evidence>
<sequence length="169" mass="19152">MPRVYKRKTRRGQTPLDVLERAAGDVADGKAIHSVAREYKLDRNTLKRFITKRARGEGSVNGYAAVSKAHLVLNEAMETDLAWRVKKVSEQRHGVGADECRRLAYEFAVRNGLTVPENWSRDEKAGRDWFISFKKRHHLSCRTPETTSLGRASAFNKRTVSDLLSLVLA</sequence>
<keyword evidence="2" id="KW-1185">Reference proteome</keyword>
<evidence type="ECO:0008006" key="3">
    <source>
        <dbReference type="Google" id="ProtNLM"/>
    </source>
</evidence>
<protein>
    <recommendedName>
        <fullName evidence="3">HTH CENPB-type domain-containing protein</fullName>
    </recommendedName>
</protein>
<dbReference type="AlphaFoldDB" id="A0A8C4QPM5"/>
<name>A0A8C4QPM5_EPTBU</name>
<dbReference type="OMA" id="HECISRP"/>
<evidence type="ECO:0000313" key="1">
    <source>
        <dbReference type="Ensembl" id="ENSEBUP00000018604.1"/>
    </source>
</evidence>